<gene>
    <name evidence="1" type="primary">SEMA3D_1</name>
    <name evidence="1" type="ORF">K3G42_026841</name>
</gene>
<sequence length="152" mass="18273">MKLDLKSCFLELKPDERIIKTEYGLLIRSLQKKDTGAYYCKAQEHTFVQTIVKLNLNVIENGQMETTLKTEDEEGRVRDLLAESRLRYKDYIQLLSSPNFSLDEYCEQMWHREKKRPRNKGGPKWKHVQEIKKKRNRRHHEIVYEHIRPVST</sequence>
<proteinExistence type="predicted"/>
<evidence type="ECO:0000313" key="1">
    <source>
        <dbReference type="EMBL" id="KAH8007967.1"/>
    </source>
</evidence>
<protein>
    <submittedName>
        <fullName evidence="1">Semaphorin-3D</fullName>
    </submittedName>
</protein>
<dbReference type="Proteomes" id="UP000827872">
    <property type="component" value="Linkage Group LG06"/>
</dbReference>
<accession>A0ACB8FRS2</accession>
<organism evidence="1 2">
    <name type="scientific">Sphaerodactylus townsendi</name>
    <dbReference type="NCBI Taxonomy" id="933632"/>
    <lineage>
        <taxon>Eukaryota</taxon>
        <taxon>Metazoa</taxon>
        <taxon>Chordata</taxon>
        <taxon>Craniata</taxon>
        <taxon>Vertebrata</taxon>
        <taxon>Euteleostomi</taxon>
        <taxon>Lepidosauria</taxon>
        <taxon>Squamata</taxon>
        <taxon>Bifurcata</taxon>
        <taxon>Gekkota</taxon>
        <taxon>Sphaerodactylidae</taxon>
        <taxon>Sphaerodactylus</taxon>
    </lineage>
</organism>
<reference evidence="1" key="1">
    <citation type="submission" date="2021-08" db="EMBL/GenBank/DDBJ databases">
        <title>The first chromosome-level gecko genome reveals the dynamic sex chromosomes of Neotropical dwarf geckos (Sphaerodactylidae: Sphaerodactylus).</title>
        <authorList>
            <person name="Pinto B.J."/>
            <person name="Keating S.E."/>
            <person name="Gamble T."/>
        </authorList>
    </citation>
    <scope>NUCLEOTIDE SEQUENCE</scope>
    <source>
        <strain evidence="1">TG3544</strain>
    </source>
</reference>
<comment type="caution">
    <text evidence="1">The sequence shown here is derived from an EMBL/GenBank/DDBJ whole genome shotgun (WGS) entry which is preliminary data.</text>
</comment>
<name>A0ACB8FRS2_9SAUR</name>
<dbReference type="EMBL" id="CM037619">
    <property type="protein sequence ID" value="KAH8007967.1"/>
    <property type="molecule type" value="Genomic_DNA"/>
</dbReference>
<evidence type="ECO:0000313" key="2">
    <source>
        <dbReference type="Proteomes" id="UP000827872"/>
    </source>
</evidence>
<keyword evidence="2" id="KW-1185">Reference proteome</keyword>